<evidence type="ECO:0000256" key="1">
    <source>
        <dbReference type="ARBA" id="ARBA00023125"/>
    </source>
</evidence>
<evidence type="ECO:0000313" key="2">
    <source>
        <dbReference type="EMBL" id="RRH70290.1"/>
    </source>
</evidence>
<evidence type="ECO:0000313" key="3">
    <source>
        <dbReference type="Proteomes" id="UP000282125"/>
    </source>
</evidence>
<keyword evidence="3" id="KW-1185">Reference proteome</keyword>
<dbReference type="SUPFAM" id="SSF47729">
    <property type="entry name" value="IHF-like DNA-binding proteins"/>
    <property type="match status" value="1"/>
</dbReference>
<dbReference type="Proteomes" id="UP000282125">
    <property type="component" value="Unassembled WGS sequence"/>
</dbReference>
<accession>A0A3P3D7C8</accession>
<proteinExistence type="predicted"/>
<evidence type="ECO:0008006" key="4">
    <source>
        <dbReference type="Google" id="ProtNLM"/>
    </source>
</evidence>
<sequence>MKSLAAGALFAAGLNRRNGMSDDDTPLPVGAGQKLRPGAFAEAVATRSGMRRADARLAIEAVLGELAEAFERGEAFVLPGLGAGKITRNKNGGLVIKLRLKNDKNGELPLAPPDVSG</sequence>
<gene>
    <name evidence="2" type="ORF">EG244_17005</name>
</gene>
<dbReference type="GO" id="GO:0003677">
    <property type="term" value="F:DNA binding"/>
    <property type="evidence" value="ECO:0007669"/>
    <property type="project" value="UniProtKB-KW"/>
</dbReference>
<organism evidence="2 3">
    <name type="scientific">Falsigemmobacter faecalis</name>
    <dbReference type="NCBI Taxonomy" id="2488730"/>
    <lineage>
        <taxon>Bacteria</taxon>
        <taxon>Pseudomonadati</taxon>
        <taxon>Pseudomonadota</taxon>
        <taxon>Alphaproteobacteria</taxon>
        <taxon>Rhodobacterales</taxon>
        <taxon>Paracoccaceae</taxon>
        <taxon>Falsigemmobacter</taxon>
    </lineage>
</organism>
<dbReference type="Gene3D" id="4.10.520.10">
    <property type="entry name" value="IHF-like DNA-binding proteins"/>
    <property type="match status" value="1"/>
</dbReference>
<keyword evidence="1" id="KW-0238">DNA-binding</keyword>
<reference evidence="2 3" key="1">
    <citation type="submission" date="2018-11" db="EMBL/GenBank/DDBJ databases">
        <title>Gemmobacter sp. nov., YIM 102744-1 draft genome.</title>
        <authorList>
            <person name="Li G."/>
            <person name="Jiang Y."/>
        </authorList>
    </citation>
    <scope>NUCLEOTIDE SEQUENCE [LARGE SCALE GENOMIC DNA]</scope>
    <source>
        <strain evidence="2 3">YIM 102744-1</strain>
    </source>
</reference>
<dbReference type="InterPro" id="IPR010992">
    <property type="entry name" value="IHF-like_DNA-bd_dom_sf"/>
</dbReference>
<protein>
    <recommendedName>
        <fullName evidence="4">HU family DNA-binding protein</fullName>
    </recommendedName>
</protein>
<dbReference type="GO" id="GO:0030527">
    <property type="term" value="F:structural constituent of chromatin"/>
    <property type="evidence" value="ECO:0007669"/>
    <property type="project" value="InterPro"/>
</dbReference>
<comment type="caution">
    <text evidence="2">The sequence shown here is derived from an EMBL/GenBank/DDBJ whole genome shotgun (WGS) entry which is preliminary data.</text>
</comment>
<dbReference type="AlphaFoldDB" id="A0A3P3D7C8"/>
<name>A0A3P3D7C8_9RHOB</name>
<dbReference type="EMBL" id="RRAZ01000034">
    <property type="protein sequence ID" value="RRH70290.1"/>
    <property type="molecule type" value="Genomic_DNA"/>
</dbReference>